<dbReference type="EMBL" id="BTSX01000003">
    <property type="protein sequence ID" value="GMS88974.1"/>
    <property type="molecule type" value="Genomic_DNA"/>
</dbReference>
<reference evidence="1" key="1">
    <citation type="submission" date="2023-10" db="EMBL/GenBank/DDBJ databases">
        <title>Genome assembly of Pristionchus species.</title>
        <authorList>
            <person name="Yoshida K."/>
            <person name="Sommer R.J."/>
        </authorList>
    </citation>
    <scope>NUCLEOTIDE SEQUENCE</scope>
    <source>
        <strain evidence="1">RS0144</strain>
    </source>
</reference>
<dbReference type="Proteomes" id="UP001432027">
    <property type="component" value="Unassembled WGS sequence"/>
</dbReference>
<comment type="caution">
    <text evidence="1">The sequence shown here is derived from an EMBL/GenBank/DDBJ whole genome shotgun (WGS) entry which is preliminary data.</text>
</comment>
<feature type="non-terminal residue" evidence="1">
    <location>
        <position position="121"/>
    </location>
</feature>
<evidence type="ECO:0000313" key="2">
    <source>
        <dbReference type="Proteomes" id="UP001432027"/>
    </source>
</evidence>
<proteinExistence type="predicted"/>
<name>A0AAV5T8Q2_9BILA</name>
<gene>
    <name evidence="1" type="ORF">PENTCL1PPCAC_11149</name>
</gene>
<protein>
    <submittedName>
        <fullName evidence="1">Uncharacterized protein</fullName>
    </submittedName>
</protein>
<organism evidence="1 2">
    <name type="scientific">Pristionchus entomophagus</name>
    <dbReference type="NCBI Taxonomy" id="358040"/>
    <lineage>
        <taxon>Eukaryota</taxon>
        <taxon>Metazoa</taxon>
        <taxon>Ecdysozoa</taxon>
        <taxon>Nematoda</taxon>
        <taxon>Chromadorea</taxon>
        <taxon>Rhabditida</taxon>
        <taxon>Rhabditina</taxon>
        <taxon>Diplogasteromorpha</taxon>
        <taxon>Diplogasteroidea</taxon>
        <taxon>Neodiplogasteridae</taxon>
        <taxon>Pristionchus</taxon>
    </lineage>
</organism>
<dbReference type="AlphaFoldDB" id="A0AAV5T8Q2"/>
<keyword evidence="2" id="KW-1185">Reference proteome</keyword>
<accession>A0AAV5T8Q2</accession>
<evidence type="ECO:0000313" key="1">
    <source>
        <dbReference type="EMBL" id="GMS88974.1"/>
    </source>
</evidence>
<sequence length="121" mass="13206">MMRRIDWSSEGFSSHGSIPAIDFGVSESFSTIHSECSSSYSESDSLGSPSTDVTLTTVEFRRVLSTREGVQQLVAHRSFEAHLMPFVSAGVHLLCRIDGLAALGTLGVFNGLERHLGMDWN</sequence>